<dbReference type="Gene3D" id="3.20.20.100">
    <property type="entry name" value="NADP-dependent oxidoreductase domain"/>
    <property type="match status" value="1"/>
</dbReference>
<proteinExistence type="inferred from homology"/>
<dbReference type="RefSeq" id="WP_322444731.1">
    <property type="nucleotide sequence ID" value="NZ_JAXOFX010000001.1"/>
</dbReference>
<evidence type="ECO:0000256" key="3">
    <source>
        <dbReference type="ARBA" id="ARBA00023002"/>
    </source>
</evidence>
<name>A0ABU5ITG3_9BACI</name>
<dbReference type="InterPro" id="IPR020471">
    <property type="entry name" value="AKR"/>
</dbReference>
<gene>
    <name evidence="5" type="ORF">SM124_01590</name>
</gene>
<evidence type="ECO:0000256" key="2">
    <source>
        <dbReference type="ARBA" id="ARBA00022857"/>
    </source>
</evidence>
<keyword evidence="6" id="KW-1185">Reference proteome</keyword>
<keyword evidence="2" id="KW-0521">NADP</keyword>
<reference evidence="5 6" key="1">
    <citation type="submission" date="2023-11" db="EMBL/GenBank/DDBJ databases">
        <title>Bacillus jintuensis, isolated from a mudflat on the Beibu Gulf coast.</title>
        <authorList>
            <person name="Li M."/>
        </authorList>
    </citation>
    <scope>NUCLEOTIDE SEQUENCE [LARGE SCALE GENOMIC DNA]</scope>
    <source>
        <strain evidence="5 6">31A1R</strain>
    </source>
</reference>
<evidence type="ECO:0000256" key="1">
    <source>
        <dbReference type="ARBA" id="ARBA00006515"/>
    </source>
</evidence>
<comment type="similarity">
    <text evidence="1">Belongs to the shaker potassium channel beta subunit family.</text>
</comment>
<dbReference type="CDD" id="cd19074">
    <property type="entry name" value="Aldo_ket_red_shaker-like"/>
    <property type="match status" value="1"/>
</dbReference>
<dbReference type="PANTHER" id="PTHR43150:SF2">
    <property type="entry name" value="HYPERKINETIC, ISOFORM M"/>
    <property type="match status" value="1"/>
</dbReference>
<evidence type="ECO:0000313" key="6">
    <source>
        <dbReference type="Proteomes" id="UP001290455"/>
    </source>
</evidence>
<comment type="caution">
    <text evidence="5">The sequence shown here is derived from an EMBL/GenBank/DDBJ whole genome shotgun (WGS) entry which is preliminary data.</text>
</comment>
<feature type="domain" description="NADP-dependent oxidoreductase" evidence="4">
    <location>
        <begin position="15"/>
        <end position="312"/>
    </location>
</feature>
<dbReference type="Pfam" id="PF00248">
    <property type="entry name" value="Aldo_ket_red"/>
    <property type="match status" value="1"/>
</dbReference>
<dbReference type="PANTHER" id="PTHR43150">
    <property type="entry name" value="HYPERKINETIC, ISOFORM M"/>
    <property type="match status" value="1"/>
</dbReference>
<organism evidence="5 6">
    <name type="scientific">Robertmurraya mangrovi</name>
    <dbReference type="NCBI Taxonomy" id="3098077"/>
    <lineage>
        <taxon>Bacteria</taxon>
        <taxon>Bacillati</taxon>
        <taxon>Bacillota</taxon>
        <taxon>Bacilli</taxon>
        <taxon>Bacillales</taxon>
        <taxon>Bacillaceae</taxon>
        <taxon>Robertmurraya</taxon>
    </lineage>
</organism>
<dbReference type="InterPro" id="IPR023210">
    <property type="entry name" value="NADP_OxRdtase_dom"/>
</dbReference>
<protein>
    <submittedName>
        <fullName evidence="5">Aldo/keto reductase family protein</fullName>
    </submittedName>
</protein>
<dbReference type="InterPro" id="IPR036812">
    <property type="entry name" value="NAD(P)_OxRdtase_dom_sf"/>
</dbReference>
<dbReference type="SUPFAM" id="SSF51430">
    <property type="entry name" value="NAD(P)-linked oxidoreductase"/>
    <property type="match status" value="1"/>
</dbReference>
<evidence type="ECO:0000313" key="5">
    <source>
        <dbReference type="EMBL" id="MDZ5470430.1"/>
    </source>
</evidence>
<sequence length="314" mass="35639">MQYNKLGQSGLKVSEISLGSYLTFGERVNESDSVRTIHKAFDLGINSFDTANVYQQGEAERILAKALKSFARDDYVIATKAFWATSKGPNSRGLSRKHLVEQVHQSLKRMKLDYVDIFYCHSYDYETPVEETLRTLDDLIKQGKILYVGVSNWNSEQLQEAIQISDKFLFNRIIVNQCEYSLLKPDIEDTIIPDSEKLGLSQIVFSPLAQGILTGKYNKQIPELSRATNPNINKFFTSLFTKESLRKAQQLENLAGEFDLSLTELALSWVLRKNNIASALMGASSPKQVEENVKRLNKQLTSEMLTEITKIYNS</sequence>
<dbReference type="InterPro" id="IPR005399">
    <property type="entry name" value="K_chnl_volt-dep_bsu_KCNAB-rel"/>
</dbReference>
<evidence type="ECO:0000259" key="4">
    <source>
        <dbReference type="Pfam" id="PF00248"/>
    </source>
</evidence>
<dbReference type="EMBL" id="JAXOFX010000001">
    <property type="protein sequence ID" value="MDZ5470430.1"/>
    <property type="molecule type" value="Genomic_DNA"/>
</dbReference>
<dbReference type="Proteomes" id="UP001290455">
    <property type="component" value="Unassembled WGS sequence"/>
</dbReference>
<keyword evidence="3" id="KW-0560">Oxidoreductase</keyword>
<dbReference type="PRINTS" id="PR00069">
    <property type="entry name" value="ALDKETRDTASE"/>
</dbReference>
<accession>A0ABU5ITG3</accession>